<sequence length="179" mass="20009">MHTSNQPSQLLVDQLEQFRQLPSGPILDLACGSGRNGLALAQAGHPLWFTDANKEALARVEHQLTALGTTAVIWHQDLEDGHNPFAGKQFAAVIGFNYLHRELFPWLIDAVKPGGLVIYETFTIKQAEIGRPSNPAFLLKPNELKQFFASWQILHYVEGKQANPDRYSAQLVARKPNKE</sequence>
<evidence type="ECO:0000259" key="1">
    <source>
        <dbReference type="Pfam" id="PF13649"/>
    </source>
</evidence>
<keyword evidence="2" id="KW-0808">Transferase</keyword>
<gene>
    <name evidence="2" type="ORF">HER31_00145</name>
</gene>
<evidence type="ECO:0000313" key="3">
    <source>
        <dbReference type="Proteomes" id="UP000501602"/>
    </source>
</evidence>
<dbReference type="Proteomes" id="UP000501602">
    <property type="component" value="Chromosome"/>
</dbReference>
<organism evidence="2 3">
    <name type="scientific">Ferrimonas lipolytica</name>
    <dbReference type="NCBI Taxonomy" id="2724191"/>
    <lineage>
        <taxon>Bacteria</taxon>
        <taxon>Pseudomonadati</taxon>
        <taxon>Pseudomonadota</taxon>
        <taxon>Gammaproteobacteria</taxon>
        <taxon>Alteromonadales</taxon>
        <taxon>Ferrimonadaceae</taxon>
        <taxon>Ferrimonas</taxon>
    </lineage>
</organism>
<reference evidence="2 3" key="1">
    <citation type="submission" date="2020-04" db="EMBL/GenBank/DDBJ databases">
        <title>Ferrimonas sp. S7 isolated from sea water.</title>
        <authorList>
            <person name="Bae S.S."/>
            <person name="Baek K."/>
        </authorList>
    </citation>
    <scope>NUCLEOTIDE SEQUENCE [LARGE SCALE GENOMIC DNA]</scope>
    <source>
        <strain evidence="2 3">S7</strain>
    </source>
</reference>
<name>A0A6H1U8T0_9GAMM</name>
<evidence type="ECO:0000313" key="2">
    <source>
        <dbReference type="EMBL" id="QIZ75451.1"/>
    </source>
</evidence>
<dbReference type="Gene3D" id="3.40.50.150">
    <property type="entry name" value="Vaccinia Virus protein VP39"/>
    <property type="match status" value="1"/>
</dbReference>
<dbReference type="Pfam" id="PF13649">
    <property type="entry name" value="Methyltransf_25"/>
    <property type="match status" value="1"/>
</dbReference>
<dbReference type="KEGG" id="fes:HER31_00145"/>
<dbReference type="SUPFAM" id="SSF53335">
    <property type="entry name" value="S-adenosyl-L-methionine-dependent methyltransferases"/>
    <property type="match status" value="1"/>
</dbReference>
<dbReference type="InterPro" id="IPR029063">
    <property type="entry name" value="SAM-dependent_MTases_sf"/>
</dbReference>
<dbReference type="AlphaFoldDB" id="A0A6H1U8T0"/>
<dbReference type="EMBL" id="CP051180">
    <property type="protein sequence ID" value="QIZ75451.1"/>
    <property type="molecule type" value="Genomic_DNA"/>
</dbReference>
<dbReference type="RefSeq" id="WP_168658713.1">
    <property type="nucleotide sequence ID" value="NZ_CP051180.1"/>
</dbReference>
<accession>A0A6H1U8T0</accession>
<dbReference type="GO" id="GO:0032259">
    <property type="term" value="P:methylation"/>
    <property type="evidence" value="ECO:0007669"/>
    <property type="project" value="UniProtKB-KW"/>
</dbReference>
<keyword evidence="3" id="KW-1185">Reference proteome</keyword>
<dbReference type="GO" id="GO:0008168">
    <property type="term" value="F:methyltransferase activity"/>
    <property type="evidence" value="ECO:0007669"/>
    <property type="project" value="UniProtKB-KW"/>
</dbReference>
<feature type="domain" description="Methyltransferase" evidence="1">
    <location>
        <begin position="26"/>
        <end position="115"/>
    </location>
</feature>
<proteinExistence type="predicted"/>
<keyword evidence="2" id="KW-0489">Methyltransferase</keyword>
<dbReference type="InterPro" id="IPR041698">
    <property type="entry name" value="Methyltransf_25"/>
</dbReference>
<dbReference type="CDD" id="cd02440">
    <property type="entry name" value="AdoMet_MTases"/>
    <property type="match status" value="1"/>
</dbReference>
<protein>
    <submittedName>
        <fullName evidence="2">Class I SAM-dependent methyltransferase</fullName>
    </submittedName>
</protein>